<reference evidence="2 3" key="1">
    <citation type="submission" date="2024-06" db="EMBL/GenBank/DDBJ databases">
        <title>Genomic Encyclopedia of Type Strains, Phase IV (KMG-IV): sequencing the most valuable type-strain genomes for metagenomic binning, comparative biology and taxonomic classification.</title>
        <authorList>
            <person name="Goeker M."/>
        </authorList>
    </citation>
    <scope>NUCLEOTIDE SEQUENCE [LARGE SCALE GENOMIC DNA]</scope>
    <source>
        <strain evidence="2 3">DSM 100124</strain>
    </source>
</reference>
<proteinExistence type="predicted"/>
<evidence type="ECO:0000256" key="1">
    <source>
        <dbReference type="SAM" id="Phobius"/>
    </source>
</evidence>
<keyword evidence="3" id="KW-1185">Reference proteome</keyword>
<gene>
    <name evidence="2" type="ORF">ABID52_003886</name>
</gene>
<comment type="caution">
    <text evidence="2">The sequence shown here is derived from an EMBL/GenBank/DDBJ whole genome shotgun (WGS) entry which is preliminary data.</text>
</comment>
<sequence>MITVKSLPEHIKEVARRHQKNDRRFHVFPSIFDIDEKKFYLIMYEPTKHQIVISLDGSVMSREKIKIPFLYALAYNASIENISNIGGAWVKNIPIPRYEKLINILNRLQSIISNKASPPILDKIEILKNMSNVLLEEQKNINSCVIKGLELTMKTNDLELVTIEDYKQMRMYVHSMVQSAFKQNEIQLKTEQARAEVFNYVMVNIFSYGFKLLPILFHLYFYKKNMKTSETYGSNELDEIKKTISEDVNVEEDLEALSIVKQLRNPF</sequence>
<evidence type="ECO:0000313" key="3">
    <source>
        <dbReference type="Proteomes" id="UP001549097"/>
    </source>
</evidence>
<feature type="transmembrane region" description="Helical" evidence="1">
    <location>
        <begin position="197"/>
        <end position="222"/>
    </location>
</feature>
<dbReference type="EMBL" id="JBEPMP010000004">
    <property type="protein sequence ID" value="MET3730245.1"/>
    <property type="molecule type" value="Genomic_DNA"/>
</dbReference>
<accession>A0ABV2LNU1</accession>
<keyword evidence="1" id="KW-0472">Membrane</keyword>
<keyword evidence="1" id="KW-0812">Transmembrane</keyword>
<protein>
    <submittedName>
        <fullName evidence="2">Uncharacterized protein</fullName>
    </submittedName>
</protein>
<dbReference type="RefSeq" id="WP_198769390.1">
    <property type="nucleotide sequence ID" value="NZ_JAEACF010000004.1"/>
</dbReference>
<name>A0ABV2LNU1_9BACL</name>
<dbReference type="Proteomes" id="UP001549097">
    <property type="component" value="Unassembled WGS sequence"/>
</dbReference>
<evidence type="ECO:0000313" key="2">
    <source>
        <dbReference type="EMBL" id="MET3730245.1"/>
    </source>
</evidence>
<organism evidence="2 3">
    <name type="scientific">Fictibacillus halophilus</name>
    <dbReference type="NCBI Taxonomy" id="1610490"/>
    <lineage>
        <taxon>Bacteria</taxon>
        <taxon>Bacillati</taxon>
        <taxon>Bacillota</taxon>
        <taxon>Bacilli</taxon>
        <taxon>Bacillales</taxon>
        <taxon>Fictibacillaceae</taxon>
        <taxon>Fictibacillus</taxon>
    </lineage>
</organism>
<keyword evidence="1" id="KW-1133">Transmembrane helix</keyword>